<keyword evidence="5" id="KW-0456">Lyase</keyword>
<dbReference type="InterPro" id="IPR036052">
    <property type="entry name" value="TrpB-like_PALP_sf"/>
</dbReference>
<evidence type="ECO:0000256" key="6">
    <source>
        <dbReference type="ARBA" id="ARBA00049406"/>
    </source>
</evidence>
<comment type="catalytic activity">
    <reaction evidence="6">
        <text>L-serine = pyruvate + NH4(+)</text>
        <dbReference type="Rhea" id="RHEA:19169"/>
        <dbReference type="ChEBI" id="CHEBI:15361"/>
        <dbReference type="ChEBI" id="CHEBI:28938"/>
        <dbReference type="ChEBI" id="CHEBI:33384"/>
        <dbReference type="EC" id="4.3.1.17"/>
    </reaction>
</comment>
<comment type="cofactor">
    <cofactor evidence="1">
        <name>pyridoxal 5'-phosphate</name>
        <dbReference type="ChEBI" id="CHEBI:597326"/>
    </cofactor>
</comment>
<evidence type="ECO:0000256" key="4">
    <source>
        <dbReference type="ARBA" id="ARBA00022898"/>
    </source>
</evidence>
<gene>
    <name evidence="8" type="ORF">RI048_26755</name>
</gene>
<dbReference type="EMBL" id="JAVLSJ010000024">
    <property type="protein sequence ID" value="MDR9851853.1"/>
    <property type="molecule type" value="Genomic_DNA"/>
</dbReference>
<dbReference type="InterPro" id="IPR000634">
    <property type="entry name" value="Ser/Thr_deHydtase_PyrdxlP-BS"/>
</dbReference>
<dbReference type="InterPro" id="IPR050147">
    <property type="entry name" value="Ser/Thr_Dehydratase"/>
</dbReference>
<dbReference type="PANTHER" id="PTHR48078">
    <property type="entry name" value="THREONINE DEHYDRATASE, MITOCHONDRIAL-RELATED"/>
    <property type="match status" value="1"/>
</dbReference>
<evidence type="ECO:0000256" key="3">
    <source>
        <dbReference type="ARBA" id="ARBA00012093"/>
    </source>
</evidence>
<evidence type="ECO:0000256" key="5">
    <source>
        <dbReference type="ARBA" id="ARBA00023239"/>
    </source>
</evidence>
<feature type="domain" description="Tryptophan synthase beta chain-like PALP" evidence="7">
    <location>
        <begin position="5"/>
        <end position="289"/>
    </location>
</feature>
<evidence type="ECO:0000313" key="8">
    <source>
        <dbReference type="EMBL" id="MDR9851853.1"/>
    </source>
</evidence>
<proteinExistence type="inferred from homology"/>
<dbReference type="PROSITE" id="PS00165">
    <property type="entry name" value="DEHYDRATASE_SER_THR"/>
    <property type="match status" value="1"/>
</dbReference>
<dbReference type="PANTHER" id="PTHR48078:SF2">
    <property type="entry name" value="CATABOLIC L-SERINE_THREONINE DEHYDRATASE"/>
    <property type="match status" value="1"/>
</dbReference>
<sequence>MALHTITPLVLSTEFSAKFDVEVFLKLDAVQPSGSFKIRGIGHACETYYAEGASRFVSSSGGNAGYAVAYAGKQLCVPVTVVVPVTTSLHAQKLIASQGAEVVVFGDSWIEANEKAQTLLDERTVFIHPFDDPLLWKGHSTLVEELAAQGEKPDVIVCSVGGGGLLNGIIEGMKNIGWSDVGIVAAETVGAASLHQSLAEGRIVSLPEIATVATSLGAKTVSRRTYELASEFNVKTCALTDKAAVQGSVDLLNFHRILTEPACGVSVAALGEIKHLFPEAKRVVVIACGGIGTTIGQLQAWHADFA</sequence>
<dbReference type="Gene3D" id="3.40.50.1100">
    <property type="match status" value="2"/>
</dbReference>
<keyword evidence="4" id="KW-0663">Pyridoxal phosphate</keyword>
<accession>A0ABU2EVK8</accession>
<dbReference type="Proteomes" id="UP001246576">
    <property type="component" value="Unassembled WGS sequence"/>
</dbReference>
<name>A0ABU2EVK8_9BURK</name>
<comment type="similarity">
    <text evidence="2">Belongs to the serine/threonine dehydratase family.</text>
</comment>
<evidence type="ECO:0000313" key="9">
    <source>
        <dbReference type="Proteomes" id="UP001246576"/>
    </source>
</evidence>
<protein>
    <recommendedName>
        <fullName evidence="3">L-serine ammonia-lyase</fullName>
        <ecNumber evidence="3">4.3.1.17</ecNumber>
    </recommendedName>
</protein>
<dbReference type="Pfam" id="PF00291">
    <property type="entry name" value="PALP"/>
    <property type="match status" value="1"/>
</dbReference>
<keyword evidence="9" id="KW-1185">Reference proteome</keyword>
<evidence type="ECO:0000256" key="2">
    <source>
        <dbReference type="ARBA" id="ARBA00010869"/>
    </source>
</evidence>
<comment type="caution">
    <text evidence="8">The sequence shown here is derived from an EMBL/GenBank/DDBJ whole genome shotgun (WGS) entry which is preliminary data.</text>
</comment>
<dbReference type="SUPFAM" id="SSF53686">
    <property type="entry name" value="Tryptophan synthase beta subunit-like PLP-dependent enzymes"/>
    <property type="match status" value="1"/>
</dbReference>
<evidence type="ECO:0000259" key="7">
    <source>
        <dbReference type="Pfam" id="PF00291"/>
    </source>
</evidence>
<dbReference type="InterPro" id="IPR001926">
    <property type="entry name" value="TrpB-like_PALP"/>
</dbReference>
<evidence type="ECO:0000256" key="1">
    <source>
        <dbReference type="ARBA" id="ARBA00001933"/>
    </source>
</evidence>
<dbReference type="RefSeq" id="WP_209569909.1">
    <property type="nucleotide sequence ID" value="NZ_JAVLSJ010000024.1"/>
</dbReference>
<reference evidence="8" key="1">
    <citation type="submission" date="2023-09" db="EMBL/GenBank/DDBJ databases">
        <title>Description of first Herbaspirillum huttiense subsp. nephrolepsisexaltata and Herbaspirillum huttiense subsp. lycopersicon.</title>
        <authorList>
            <person name="Poudel M."/>
            <person name="Sharma A."/>
            <person name="Goss E."/>
            <person name="Tapia J.H."/>
            <person name="Harmon C.M."/>
            <person name="Jones J.B."/>
        </authorList>
    </citation>
    <scope>NUCLEOTIDE SEQUENCE</scope>
    <source>
        <strain evidence="8">SE1</strain>
    </source>
</reference>
<organism evidence="8 9">
    <name type="scientific">Herbaspirillum huttiense subsp. lycopersici</name>
    <dbReference type="NCBI Taxonomy" id="3074428"/>
    <lineage>
        <taxon>Bacteria</taxon>
        <taxon>Pseudomonadati</taxon>
        <taxon>Pseudomonadota</taxon>
        <taxon>Betaproteobacteria</taxon>
        <taxon>Burkholderiales</taxon>
        <taxon>Oxalobacteraceae</taxon>
        <taxon>Herbaspirillum</taxon>
    </lineage>
</organism>
<dbReference type="EC" id="4.3.1.17" evidence="3"/>